<evidence type="ECO:0000313" key="1">
    <source>
        <dbReference type="EMBL" id="KAI4310507.1"/>
    </source>
</evidence>
<keyword evidence="2" id="KW-1185">Reference proteome</keyword>
<protein>
    <submittedName>
        <fullName evidence="1">Uncharacterized protein</fullName>
    </submittedName>
</protein>
<sequence>MLHNGGSAALDERSRVPCAGTWLDLERFCHRNKGETGVGRDRVFHHGKITCLVVYLFLKAPSETRRQRFVHSYRGGFCASKQGSLDLRRS</sequence>
<reference evidence="2" key="1">
    <citation type="journal article" date="2023" name="Front. Plant Sci.">
        <title>Chromosomal-level genome assembly of Melastoma candidum provides insights into trichome evolution.</title>
        <authorList>
            <person name="Zhong Y."/>
            <person name="Wu W."/>
            <person name="Sun C."/>
            <person name="Zou P."/>
            <person name="Liu Y."/>
            <person name="Dai S."/>
            <person name="Zhou R."/>
        </authorList>
    </citation>
    <scope>NUCLEOTIDE SEQUENCE [LARGE SCALE GENOMIC DNA]</scope>
</reference>
<name>A0ACB9LH55_9MYRT</name>
<dbReference type="EMBL" id="CM042890">
    <property type="protein sequence ID" value="KAI4310507.1"/>
    <property type="molecule type" value="Genomic_DNA"/>
</dbReference>
<gene>
    <name evidence="1" type="ORF">MLD38_035481</name>
</gene>
<evidence type="ECO:0000313" key="2">
    <source>
        <dbReference type="Proteomes" id="UP001057402"/>
    </source>
</evidence>
<proteinExistence type="predicted"/>
<dbReference type="Proteomes" id="UP001057402">
    <property type="component" value="Chromosome 11"/>
</dbReference>
<comment type="caution">
    <text evidence="1">The sequence shown here is derived from an EMBL/GenBank/DDBJ whole genome shotgun (WGS) entry which is preliminary data.</text>
</comment>
<accession>A0ACB9LH55</accession>
<organism evidence="1 2">
    <name type="scientific">Melastoma candidum</name>
    <dbReference type="NCBI Taxonomy" id="119954"/>
    <lineage>
        <taxon>Eukaryota</taxon>
        <taxon>Viridiplantae</taxon>
        <taxon>Streptophyta</taxon>
        <taxon>Embryophyta</taxon>
        <taxon>Tracheophyta</taxon>
        <taxon>Spermatophyta</taxon>
        <taxon>Magnoliopsida</taxon>
        <taxon>eudicotyledons</taxon>
        <taxon>Gunneridae</taxon>
        <taxon>Pentapetalae</taxon>
        <taxon>rosids</taxon>
        <taxon>malvids</taxon>
        <taxon>Myrtales</taxon>
        <taxon>Melastomataceae</taxon>
        <taxon>Melastomatoideae</taxon>
        <taxon>Melastomateae</taxon>
        <taxon>Melastoma</taxon>
    </lineage>
</organism>